<evidence type="ECO:0000256" key="1">
    <source>
        <dbReference type="SAM" id="Coils"/>
    </source>
</evidence>
<evidence type="ECO:0000313" key="4">
    <source>
        <dbReference type="Proteomes" id="UP000265631"/>
    </source>
</evidence>
<feature type="region of interest" description="Disordered" evidence="2">
    <location>
        <begin position="314"/>
        <end position="393"/>
    </location>
</feature>
<feature type="compositionally biased region" description="Basic and acidic residues" evidence="2">
    <location>
        <begin position="332"/>
        <end position="358"/>
    </location>
</feature>
<protein>
    <recommendedName>
        <fullName evidence="5">BZIP domain-containing protein</fullName>
    </recommendedName>
</protein>
<accession>A0A395MDQ4</accession>
<evidence type="ECO:0008006" key="5">
    <source>
        <dbReference type="Google" id="ProtNLM"/>
    </source>
</evidence>
<gene>
    <name evidence="3" type="ORF">FIE12Z_9703</name>
</gene>
<name>A0A395MDQ4_9HYPO</name>
<dbReference type="Proteomes" id="UP000265631">
    <property type="component" value="Unassembled WGS sequence"/>
</dbReference>
<dbReference type="AlphaFoldDB" id="A0A395MDQ4"/>
<proteinExistence type="predicted"/>
<comment type="caution">
    <text evidence="3">The sequence shown here is derived from an EMBL/GenBank/DDBJ whole genome shotgun (WGS) entry which is preliminary data.</text>
</comment>
<dbReference type="Gene3D" id="1.20.5.170">
    <property type="match status" value="1"/>
</dbReference>
<dbReference type="PANTHER" id="PTHR37012">
    <property type="entry name" value="B-ZIP TRANSCRIPTION FACTOR (EUROFUNG)-RELATED"/>
    <property type="match status" value="1"/>
</dbReference>
<keyword evidence="1" id="KW-0175">Coiled coil</keyword>
<feature type="coiled-coil region" evidence="1">
    <location>
        <begin position="413"/>
        <end position="451"/>
    </location>
</feature>
<evidence type="ECO:0000256" key="2">
    <source>
        <dbReference type="SAM" id="MobiDB-lite"/>
    </source>
</evidence>
<dbReference type="PANTHER" id="PTHR37012:SF2">
    <property type="entry name" value="BZIP DOMAIN-CONTAINING PROTEIN-RELATED"/>
    <property type="match status" value="1"/>
</dbReference>
<keyword evidence="4" id="KW-1185">Reference proteome</keyword>
<reference evidence="3 4" key="1">
    <citation type="journal article" date="2018" name="PLoS Pathog.">
        <title>Evolution of structural diversity of trichothecenes, a family of toxins produced by plant pathogenic and entomopathogenic fungi.</title>
        <authorList>
            <person name="Proctor R.H."/>
            <person name="McCormick S.P."/>
            <person name="Kim H.S."/>
            <person name="Cardoza R.E."/>
            <person name="Stanley A.M."/>
            <person name="Lindo L."/>
            <person name="Kelly A."/>
            <person name="Brown D.W."/>
            <person name="Lee T."/>
            <person name="Vaughan M.M."/>
            <person name="Alexander N.J."/>
            <person name="Busman M."/>
            <person name="Gutierrez S."/>
        </authorList>
    </citation>
    <scope>NUCLEOTIDE SEQUENCE [LARGE SCALE GENOMIC DNA]</scope>
    <source>
        <strain evidence="3 4">NRRL 13405</strain>
    </source>
</reference>
<dbReference type="EMBL" id="PXXK01000324">
    <property type="protein sequence ID" value="RFN46052.1"/>
    <property type="molecule type" value="Genomic_DNA"/>
</dbReference>
<feature type="coiled-coil region" evidence="1">
    <location>
        <begin position="56"/>
        <end position="110"/>
    </location>
</feature>
<sequence length="557" mass="62146">MIRSLSAEPAKPKRKGRKQSKTGQPIPTILIHHYSSNRSVSTLTPTRLARKRANDREAQRTIRARTKKHIERLERELAELKSKQSRDETVQELLRRNKAIEKELVRLKGIIRVPMTSSHYFVPGLTPQLPMPDELLLSTIYDSNLSASSGTIPSPRESQLPSDYNPLPDYSQQCIPLSNNCESPASTVSCPVLPNVSTPSSSVDYGAGYIPISVLALMLPSNNTSSSSIGAVHDKDVIKMEYDVVGHHGTIPQELRLPNMRHGGEVTQTQYLDAGFHLSNPPLHPDTPYSNPYIPHHQQQQARVGVGHRFWVTRGRNRGGAGRPPFLTPKRPSREVRPTSKVRDTTRQLEDTVKETRKNTRQVTRTVPAEEQIDRRTEVPKSSASGSSSSDGRAMLQNALDLLGGSRRETNRLQEALKEQIEITRELKEAVAKQEETVHEMGKQMVEIKERTTEEVVICGLASATLLGTEVHNESRCFLTGPGSFSLPVRDPALRNQALVHSSNKIQEYPLSGRVSTSDAFHNEKKLRHDVGAASLRPDGVIIKLRRMTEDLTTSQY</sequence>
<evidence type="ECO:0000313" key="3">
    <source>
        <dbReference type="EMBL" id="RFN46052.1"/>
    </source>
</evidence>
<feature type="region of interest" description="Disordered" evidence="2">
    <location>
        <begin position="1"/>
        <end position="27"/>
    </location>
</feature>
<dbReference type="CDD" id="cd14688">
    <property type="entry name" value="bZIP_YAP"/>
    <property type="match status" value="1"/>
</dbReference>
<organism evidence="3 4">
    <name type="scientific">Fusarium flagelliforme</name>
    <dbReference type="NCBI Taxonomy" id="2675880"/>
    <lineage>
        <taxon>Eukaryota</taxon>
        <taxon>Fungi</taxon>
        <taxon>Dikarya</taxon>
        <taxon>Ascomycota</taxon>
        <taxon>Pezizomycotina</taxon>
        <taxon>Sordariomycetes</taxon>
        <taxon>Hypocreomycetidae</taxon>
        <taxon>Hypocreales</taxon>
        <taxon>Nectriaceae</taxon>
        <taxon>Fusarium</taxon>
        <taxon>Fusarium incarnatum-equiseti species complex</taxon>
    </lineage>
</organism>